<dbReference type="STRING" id="299467.A0A443S179"/>
<dbReference type="Gene3D" id="2.40.50.140">
    <property type="entry name" value="Nucleic acid-binding proteins"/>
    <property type="match status" value="2"/>
</dbReference>
<dbReference type="SUPFAM" id="SSF50249">
    <property type="entry name" value="Nucleic acid-binding proteins"/>
    <property type="match status" value="2"/>
</dbReference>
<evidence type="ECO:0000313" key="2">
    <source>
        <dbReference type="EMBL" id="RWS21279.1"/>
    </source>
</evidence>
<comment type="caution">
    <text evidence="2">The sequence shown here is derived from an EMBL/GenBank/DDBJ whole genome shotgun (WGS) entry which is preliminary data.</text>
</comment>
<protein>
    <submittedName>
        <fullName evidence="2">Protection of telomeres protein 1-like protein</fullName>
    </submittedName>
</protein>
<dbReference type="Proteomes" id="UP000288716">
    <property type="component" value="Unassembled WGS sequence"/>
</dbReference>
<accession>A0A443S179</accession>
<reference evidence="2 3" key="1">
    <citation type="journal article" date="2018" name="Gigascience">
        <title>Genomes of trombidid mites reveal novel predicted allergens and laterally-transferred genes associated with secondary metabolism.</title>
        <authorList>
            <person name="Dong X."/>
            <person name="Chaisiri K."/>
            <person name="Xia D."/>
            <person name="Armstrong S.D."/>
            <person name="Fang Y."/>
            <person name="Donnelly M.J."/>
            <person name="Kadowaki T."/>
            <person name="McGarry J.W."/>
            <person name="Darby A.C."/>
            <person name="Makepeace B.L."/>
        </authorList>
    </citation>
    <scope>NUCLEOTIDE SEQUENCE [LARGE SCALE GENOMIC DNA]</scope>
    <source>
        <strain evidence="2">UoL-UT</strain>
    </source>
</reference>
<dbReference type="InterPro" id="IPR012340">
    <property type="entry name" value="NA-bd_OB-fold"/>
</dbReference>
<dbReference type="VEuPathDB" id="VectorBase:LDEU010762"/>
<name>A0A443S179_9ACAR</name>
<dbReference type="AlphaFoldDB" id="A0A443S179"/>
<dbReference type="EMBL" id="NCKV01012944">
    <property type="protein sequence ID" value="RWS21279.1"/>
    <property type="molecule type" value="Genomic_DNA"/>
</dbReference>
<gene>
    <name evidence="2" type="ORF">B4U80_11894</name>
</gene>
<proteinExistence type="predicted"/>
<dbReference type="OrthoDB" id="6507257at2759"/>
<feature type="region of interest" description="Disordered" evidence="1">
    <location>
        <begin position="19"/>
        <end position="55"/>
    </location>
</feature>
<sequence length="348" mass="40203">MSRKRSTAVVTISDDENSVLTRNGSVGRGRKRTRKCRVELTPSSDSENDENAPDTSPKYTYDKLFDVRMNRNIKYANVYGVLLKEDAFAKRVIHLQDESCVDFSVILSETDTEYPIMKTGDVIRIHRLICDFKNTQWLCFHPRNLLVISSFSEKQKIRKSSLKYTFESFDMNRTKELHSWFSNELIEQSLCDFPVNGYGNIVCQIVDIHIHGNSATFCIFDGTTPRSNFRDERKLNFFAERQTDACLISKCALLTVYDIHIVKAQKLLSDIGSYIVVFNVKSESQKGLNLHGNQKFGKCIRRVHKESELGELLKKKIYENDEDVIHYEEYNEQFTMNASSPDYDSDSN</sequence>
<evidence type="ECO:0000313" key="3">
    <source>
        <dbReference type="Proteomes" id="UP000288716"/>
    </source>
</evidence>
<evidence type="ECO:0000256" key="1">
    <source>
        <dbReference type="SAM" id="MobiDB-lite"/>
    </source>
</evidence>
<feature type="non-terminal residue" evidence="2">
    <location>
        <position position="348"/>
    </location>
</feature>
<keyword evidence="3" id="KW-1185">Reference proteome</keyword>
<organism evidence="2 3">
    <name type="scientific">Leptotrombidium deliense</name>
    <dbReference type="NCBI Taxonomy" id="299467"/>
    <lineage>
        <taxon>Eukaryota</taxon>
        <taxon>Metazoa</taxon>
        <taxon>Ecdysozoa</taxon>
        <taxon>Arthropoda</taxon>
        <taxon>Chelicerata</taxon>
        <taxon>Arachnida</taxon>
        <taxon>Acari</taxon>
        <taxon>Acariformes</taxon>
        <taxon>Trombidiformes</taxon>
        <taxon>Prostigmata</taxon>
        <taxon>Anystina</taxon>
        <taxon>Parasitengona</taxon>
        <taxon>Trombiculoidea</taxon>
        <taxon>Trombiculidae</taxon>
        <taxon>Leptotrombidium</taxon>
    </lineage>
</organism>